<accession>A0A060CL48</accession>
<dbReference type="Pfam" id="PF14310">
    <property type="entry name" value="Fn3-like"/>
    <property type="match status" value="1"/>
</dbReference>
<proteinExistence type="inferred from homology"/>
<dbReference type="InterPro" id="IPR026891">
    <property type="entry name" value="Fn3-like"/>
</dbReference>
<reference evidence="4" key="1">
    <citation type="journal article" date="2013" name="Environ. Microbiol.">
        <title>Seasonally variable intestinal metagenomes of the red palm weevil (Rhynchophorus ferrugineus).</title>
        <authorList>
            <person name="Jia S."/>
            <person name="Zhang X."/>
            <person name="Zhang G."/>
            <person name="Yin A."/>
            <person name="Zhang S."/>
            <person name="Li F."/>
            <person name="Wang L."/>
            <person name="Zhao D."/>
            <person name="Yun Q."/>
            <person name="Tala"/>
            <person name="Wang J."/>
            <person name="Sun G."/>
            <person name="Baabdullah M."/>
            <person name="Yu X."/>
            <person name="Hu S."/>
            <person name="Al-Mssallem I.S."/>
            <person name="Yu J."/>
        </authorList>
    </citation>
    <scope>NUCLEOTIDE SEQUENCE</scope>
</reference>
<dbReference type="EMBL" id="KF128358">
    <property type="protein sequence ID" value="AIA95722.1"/>
    <property type="molecule type" value="Genomic_DNA"/>
</dbReference>
<evidence type="ECO:0000256" key="2">
    <source>
        <dbReference type="ARBA" id="ARBA00022801"/>
    </source>
</evidence>
<dbReference type="Gene3D" id="2.60.40.10">
    <property type="entry name" value="Immunoglobulins"/>
    <property type="match status" value="1"/>
</dbReference>
<dbReference type="PANTHER" id="PTHR42715:SF10">
    <property type="entry name" value="BETA-GLUCOSIDASE"/>
    <property type="match status" value="1"/>
</dbReference>
<evidence type="ECO:0000313" key="4">
    <source>
        <dbReference type="EMBL" id="AIA95722.1"/>
    </source>
</evidence>
<dbReference type="GO" id="GO:0005975">
    <property type="term" value="P:carbohydrate metabolic process"/>
    <property type="evidence" value="ECO:0007669"/>
    <property type="project" value="InterPro"/>
</dbReference>
<dbReference type="PANTHER" id="PTHR42715">
    <property type="entry name" value="BETA-GLUCOSIDASE"/>
    <property type="match status" value="1"/>
</dbReference>
<keyword evidence="2" id="KW-0378">Hydrolase</keyword>
<organism evidence="4">
    <name type="scientific">uncultured Acidobacteriota bacterium</name>
    <dbReference type="NCBI Taxonomy" id="171953"/>
    <lineage>
        <taxon>Bacteria</taxon>
        <taxon>Pseudomonadati</taxon>
        <taxon>Acidobacteriota</taxon>
        <taxon>environmental samples</taxon>
    </lineage>
</organism>
<dbReference type="SUPFAM" id="SSF52279">
    <property type="entry name" value="Beta-D-glucan exohydrolase, C-terminal domain"/>
    <property type="match status" value="1"/>
</dbReference>
<evidence type="ECO:0000256" key="1">
    <source>
        <dbReference type="ARBA" id="ARBA00005336"/>
    </source>
</evidence>
<dbReference type="InterPro" id="IPR036881">
    <property type="entry name" value="Glyco_hydro_3_C_sf"/>
</dbReference>
<dbReference type="InterPro" id="IPR050288">
    <property type="entry name" value="Cellulose_deg_GH3"/>
</dbReference>
<protein>
    <submittedName>
        <fullName evidence="4">CAZy families GH3 protein</fullName>
    </submittedName>
</protein>
<evidence type="ECO:0000259" key="3">
    <source>
        <dbReference type="SMART" id="SM01217"/>
    </source>
</evidence>
<dbReference type="SMART" id="SM01217">
    <property type="entry name" value="Fn3_like"/>
    <property type="match status" value="1"/>
</dbReference>
<comment type="similarity">
    <text evidence="1">Belongs to the glycosyl hydrolase 3 family.</text>
</comment>
<name>A0A060CL48_9BACT</name>
<dbReference type="InterPro" id="IPR013783">
    <property type="entry name" value="Ig-like_fold"/>
</dbReference>
<feature type="domain" description="Fibronectin type III-like" evidence="3">
    <location>
        <begin position="60"/>
        <end position="112"/>
    </location>
</feature>
<feature type="non-terminal residue" evidence="4">
    <location>
        <position position="113"/>
    </location>
</feature>
<dbReference type="GO" id="GO:0004553">
    <property type="term" value="F:hydrolase activity, hydrolyzing O-glycosyl compounds"/>
    <property type="evidence" value="ECO:0007669"/>
    <property type="project" value="InterPro"/>
</dbReference>
<sequence length="113" mass="13046">MAGRTYRYYRGTPLYPFGYGLSYSKFTYRELELETEKIRAGRVLRLWVTVTNSGDYDADEVTQVYLSKKEGGAQDPLRRLCGFCRTHLAAGETRRLQFEIPPELFFTVQEDGG</sequence>
<dbReference type="AlphaFoldDB" id="A0A060CL48"/>